<evidence type="ECO:0000313" key="2">
    <source>
        <dbReference type="Proteomes" id="UP001175228"/>
    </source>
</evidence>
<gene>
    <name evidence="1" type="ORF">EDD18DRAFT_130959</name>
</gene>
<evidence type="ECO:0000313" key="1">
    <source>
        <dbReference type="EMBL" id="KAK0498066.1"/>
    </source>
</evidence>
<name>A0AA39QA09_9AGAR</name>
<sequence>MYRPVIRLFNLAVVAPSTESSDNAIKTVQRAYLCSIPGVPDSIVQELRPILLSLHGRMRPLQWFWITLLEEFRERQVTAGPTRFILKAMKMILNKIEFCYDGVRSESSFRFEVKIVLPRRYCPPDAGIRAMAC</sequence>
<dbReference type="EMBL" id="JAUEPU010000012">
    <property type="protein sequence ID" value="KAK0498066.1"/>
    <property type="molecule type" value="Genomic_DNA"/>
</dbReference>
<comment type="caution">
    <text evidence="1">The sequence shown here is derived from an EMBL/GenBank/DDBJ whole genome shotgun (WGS) entry which is preliminary data.</text>
</comment>
<reference evidence="1" key="1">
    <citation type="submission" date="2023-06" db="EMBL/GenBank/DDBJ databases">
        <authorList>
            <consortium name="Lawrence Berkeley National Laboratory"/>
            <person name="Ahrendt S."/>
            <person name="Sahu N."/>
            <person name="Indic B."/>
            <person name="Wong-Bajracharya J."/>
            <person name="Merenyi Z."/>
            <person name="Ke H.-M."/>
            <person name="Monk M."/>
            <person name="Kocsube S."/>
            <person name="Drula E."/>
            <person name="Lipzen A."/>
            <person name="Balint B."/>
            <person name="Henrissat B."/>
            <person name="Andreopoulos B."/>
            <person name="Martin F.M."/>
            <person name="Harder C.B."/>
            <person name="Rigling D."/>
            <person name="Ford K.L."/>
            <person name="Foster G.D."/>
            <person name="Pangilinan J."/>
            <person name="Papanicolaou A."/>
            <person name="Barry K."/>
            <person name="LaButti K."/>
            <person name="Viragh M."/>
            <person name="Koriabine M."/>
            <person name="Yan M."/>
            <person name="Riley R."/>
            <person name="Champramary S."/>
            <person name="Plett K.L."/>
            <person name="Tsai I.J."/>
            <person name="Slot J."/>
            <person name="Sipos G."/>
            <person name="Plett J."/>
            <person name="Nagy L.G."/>
            <person name="Grigoriev I.V."/>
        </authorList>
    </citation>
    <scope>NUCLEOTIDE SEQUENCE</scope>
    <source>
        <strain evidence="1">HWK02</strain>
    </source>
</reference>
<dbReference type="AlphaFoldDB" id="A0AA39QA09"/>
<dbReference type="Proteomes" id="UP001175228">
    <property type="component" value="Unassembled WGS sequence"/>
</dbReference>
<proteinExistence type="predicted"/>
<accession>A0AA39QA09</accession>
<keyword evidence="2" id="KW-1185">Reference proteome</keyword>
<protein>
    <submittedName>
        <fullName evidence="1">Uncharacterized protein</fullName>
    </submittedName>
</protein>
<organism evidence="1 2">
    <name type="scientific">Armillaria luteobubalina</name>
    <dbReference type="NCBI Taxonomy" id="153913"/>
    <lineage>
        <taxon>Eukaryota</taxon>
        <taxon>Fungi</taxon>
        <taxon>Dikarya</taxon>
        <taxon>Basidiomycota</taxon>
        <taxon>Agaricomycotina</taxon>
        <taxon>Agaricomycetes</taxon>
        <taxon>Agaricomycetidae</taxon>
        <taxon>Agaricales</taxon>
        <taxon>Marasmiineae</taxon>
        <taxon>Physalacriaceae</taxon>
        <taxon>Armillaria</taxon>
    </lineage>
</organism>